<dbReference type="Proteomes" id="UP000594220">
    <property type="component" value="Unplaced"/>
</dbReference>
<sequence length="113" mass="12886">MAVFRRVWMCSMLRHRRTTYHVCRRSPCCCLAAWREDLKKFLGFRNQCCLWFILCPYAYPTDQAKVGLFISLLMGSSLAWASMLLDASSPLLSNLEGLLQAISSSIGLTRDES</sequence>
<reference evidence="2" key="2">
    <citation type="submission" date="2025-09" db="UniProtKB">
        <authorList>
            <consortium name="Ensembl"/>
        </authorList>
    </citation>
    <scope>IDENTIFICATION</scope>
</reference>
<keyword evidence="1" id="KW-0472">Membrane</keyword>
<protein>
    <recommendedName>
        <fullName evidence="4">DUF4939 domain-containing protein</fullName>
    </recommendedName>
</protein>
<accession>A0A7M4E181</accession>
<evidence type="ECO:0000313" key="3">
    <source>
        <dbReference type="Proteomes" id="UP000594220"/>
    </source>
</evidence>
<dbReference type="Ensembl" id="ENSCPRT00005003307.1">
    <property type="protein sequence ID" value="ENSCPRP00005002829.1"/>
    <property type="gene ID" value="ENSCPRG00005002064.1"/>
</dbReference>
<evidence type="ECO:0008006" key="4">
    <source>
        <dbReference type="Google" id="ProtNLM"/>
    </source>
</evidence>
<keyword evidence="1" id="KW-1133">Transmembrane helix</keyword>
<evidence type="ECO:0000256" key="1">
    <source>
        <dbReference type="SAM" id="Phobius"/>
    </source>
</evidence>
<evidence type="ECO:0000313" key="2">
    <source>
        <dbReference type="Ensembl" id="ENSCPRP00005002829.1"/>
    </source>
</evidence>
<name>A0A7M4E181_CROPO</name>
<keyword evidence="1" id="KW-0812">Transmembrane</keyword>
<dbReference type="GeneTree" id="ENSGT01080000258537"/>
<reference evidence="2" key="1">
    <citation type="submission" date="2025-08" db="UniProtKB">
        <authorList>
            <consortium name="Ensembl"/>
        </authorList>
    </citation>
    <scope>IDENTIFICATION</scope>
</reference>
<dbReference type="OMA" id="FRNQCCL"/>
<feature type="transmembrane region" description="Helical" evidence="1">
    <location>
        <begin position="66"/>
        <end position="85"/>
    </location>
</feature>
<keyword evidence="3" id="KW-1185">Reference proteome</keyword>
<proteinExistence type="predicted"/>
<dbReference type="AlphaFoldDB" id="A0A7M4E181"/>
<organism evidence="2 3">
    <name type="scientific">Crocodylus porosus</name>
    <name type="common">Saltwater crocodile</name>
    <name type="synonym">Estuarine crocodile</name>
    <dbReference type="NCBI Taxonomy" id="8502"/>
    <lineage>
        <taxon>Eukaryota</taxon>
        <taxon>Metazoa</taxon>
        <taxon>Chordata</taxon>
        <taxon>Craniata</taxon>
        <taxon>Vertebrata</taxon>
        <taxon>Euteleostomi</taxon>
        <taxon>Archelosauria</taxon>
        <taxon>Archosauria</taxon>
        <taxon>Crocodylia</taxon>
        <taxon>Longirostres</taxon>
        <taxon>Crocodylidae</taxon>
        <taxon>Crocodylus</taxon>
    </lineage>
</organism>